<evidence type="ECO:0000256" key="3">
    <source>
        <dbReference type="ARBA" id="ARBA00023125"/>
    </source>
</evidence>
<dbReference type="FunFam" id="1.20.5.170:FF:000020">
    <property type="entry name" value="BZIP transcription factor"/>
    <property type="match status" value="1"/>
</dbReference>
<dbReference type="Pfam" id="PF00170">
    <property type="entry name" value="bZIP_1"/>
    <property type="match status" value="1"/>
</dbReference>
<name>A0A8J5LIY2_ZINOF</name>
<proteinExistence type="predicted"/>
<dbReference type="EMBL" id="JACMSC010000006">
    <property type="protein sequence ID" value="KAG6517188.1"/>
    <property type="molecule type" value="Genomic_DNA"/>
</dbReference>
<dbReference type="SMART" id="SM00338">
    <property type="entry name" value="BRLZ"/>
    <property type="match status" value="1"/>
</dbReference>
<dbReference type="PROSITE" id="PS50217">
    <property type="entry name" value="BZIP"/>
    <property type="match status" value="1"/>
</dbReference>
<keyword evidence="3" id="KW-0238">DNA-binding</keyword>
<dbReference type="CDD" id="cd14702">
    <property type="entry name" value="bZIP_plant_GBF1"/>
    <property type="match status" value="1"/>
</dbReference>
<sequence length="166" mass="18462">MATAPPEAASEEELMVRHRRQKRMESNRESARRSRMRKQMQLEKLTTEVSWLRRDKRQLVAVLCVTVQRCAAMEADNAVLRAQVAELTEALEALEQILLNVAGTACTGISVVDCSIPLPGCFGNYYNGAFVTTANHQLAATEEEAAAAARMVMSSPDMLNYYLKPQ</sequence>
<dbReference type="GO" id="GO:0003700">
    <property type="term" value="F:DNA-binding transcription factor activity"/>
    <property type="evidence" value="ECO:0007669"/>
    <property type="project" value="InterPro"/>
</dbReference>
<dbReference type="GO" id="GO:0000976">
    <property type="term" value="F:transcription cis-regulatory region binding"/>
    <property type="evidence" value="ECO:0007669"/>
    <property type="project" value="TreeGrafter"/>
</dbReference>
<evidence type="ECO:0000313" key="9">
    <source>
        <dbReference type="Proteomes" id="UP000734854"/>
    </source>
</evidence>
<dbReference type="InterPro" id="IPR004827">
    <property type="entry name" value="bZIP"/>
</dbReference>
<keyword evidence="9" id="KW-1185">Reference proteome</keyword>
<protein>
    <recommendedName>
        <fullName evidence="7">BZIP domain-containing protein</fullName>
    </recommendedName>
</protein>
<keyword evidence="4" id="KW-0804">Transcription</keyword>
<dbReference type="PANTHER" id="PTHR45764">
    <property type="entry name" value="BZIP TRANSCRIPTION FACTOR 44"/>
    <property type="match status" value="1"/>
</dbReference>
<evidence type="ECO:0000256" key="2">
    <source>
        <dbReference type="ARBA" id="ARBA00023015"/>
    </source>
</evidence>
<dbReference type="GO" id="GO:0005634">
    <property type="term" value="C:nucleus"/>
    <property type="evidence" value="ECO:0007669"/>
    <property type="project" value="UniProtKB-SubCell"/>
</dbReference>
<evidence type="ECO:0000259" key="7">
    <source>
        <dbReference type="PROSITE" id="PS50217"/>
    </source>
</evidence>
<reference evidence="8 9" key="1">
    <citation type="submission" date="2020-08" db="EMBL/GenBank/DDBJ databases">
        <title>Plant Genome Project.</title>
        <authorList>
            <person name="Zhang R.-G."/>
        </authorList>
    </citation>
    <scope>NUCLEOTIDE SEQUENCE [LARGE SCALE GENOMIC DNA]</scope>
    <source>
        <tissue evidence="8">Rhizome</tissue>
    </source>
</reference>
<evidence type="ECO:0000256" key="6">
    <source>
        <dbReference type="SAM" id="MobiDB-lite"/>
    </source>
</evidence>
<dbReference type="Proteomes" id="UP000734854">
    <property type="component" value="Unassembled WGS sequence"/>
</dbReference>
<keyword evidence="5" id="KW-0539">Nucleus</keyword>
<feature type="domain" description="BZIP" evidence="7">
    <location>
        <begin position="17"/>
        <end position="59"/>
    </location>
</feature>
<evidence type="ECO:0000256" key="1">
    <source>
        <dbReference type="ARBA" id="ARBA00004123"/>
    </source>
</evidence>
<dbReference type="PROSITE" id="PS00036">
    <property type="entry name" value="BZIP_BASIC"/>
    <property type="match status" value="1"/>
</dbReference>
<evidence type="ECO:0000313" key="8">
    <source>
        <dbReference type="EMBL" id="KAG6517188.1"/>
    </source>
</evidence>
<dbReference type="PANTHER" id="PTHR45764:SF76">
    <property type="entry name" value="OS02G0132500 PROTEIN"/>
    <property type="match status" value="1"/>
</dbReference>
<evidence type="ECO:0000256" key="4">
    <source>
        <dbReference type="ARBA" id="ARBA00023163"/>
    </source>
</evidence>
<dbReference type="GO" id="GO:0046982">
    <property type="term" value="F:protein heterodimerization activity"/>
    <property type="evidence" value="ECO:0007669"/>
    <property type="project" value="UniProtKB-ARBA"/>
</dbReference>
<accession>A0A8J5LIY2</accession>
<comment type="caution">
    <text evidence="8">The sequence shown here is derived from an EMBL/GenBank/DDBJ whole genome shotgun (WGS) entry which is preliminary data.</text>
</comment>
<keyword evidence="2" id="KW-0805">Transcription regulation</keyword>
<dbReference type="OrthoDB" id="551672at2759"/>
<organism evidence="8 9">
    <name type="scientific">Zingiber officinale</name>
    <name type="common">Ginger</name>
    <name type="synonym">Amomum zingiber</name>
    <dbReference type="NCBI Taxonomy" id="94328"/>
    <lineage>
        <taxon>Eukaryota</taxon>
        <taxon>Viridiplantae</taxon>
        <taxon>Streptophyta</taxon>
        <taxon>Embryophyta</taxon>
        <taxon>Tracheophyta</taxon>
        <taxon>Spermatophyta</taxon>
        <taxon>Magnoliopsida</taxon>
        <taxon>Liliopsida</taxon>
        <taxon>Zingiberales</taxon>
        <taxon>Zingiberaceae</taxon>
        <taxon>Zingiber</taxon>
    </lineage>
</organism>
<feature type="region of interest" description="Disordered" evidence="6">
    <location>
        <begin position="1"/>
        <end position="35"/>
    </location>
</feature>
<feature type="compositionally biased region" description="Basic and acidic residues" evidence="6">
    <location>
        <begin position="23"/>
        <end position="32"/>
    </location>
</feature>
<evidence type="ECO:0000256" key="5">
    <source>
        <dbReference type="ARBA" id="ARBA00023242"/>
    </source>
</evidence>
<dbReference type="AlphaFoldDB" id="A0A8J5LIY2"/>
<gene>
    <name evidence="8" type="ORF">ZIOFF_020568</name>
</gene>
<dbReference type="GO" id="GO:0045893">
    <property type="term" value="P:positive regulation of DNA-templated transcription"/>
    <property type="evidence" value="ECO:0007669"/>
    <property type="project" value="TreeGrafter"/>
</dbReference>
<dbReference type="InterPro" id="IPR045314">
    <property type="entry name" value="bZIP_plant_GBF1"/>
</dbReference>
<comment type="subcellular location">
    <subcellularLocation>
        <location evidence="1">Nucleus</location>
    </subcellularLocation>
</comment>